<dbReference type="InterPro" id="IPR009325">
    <property type="entry name" value="DUF983"/>
</dbReference>
<accession>A0AA42CFU3</accession>
<gene>
    <name evidence="2" type="ORF">OL599_02100</name>
</gene>
<comment type="caution">
    <text evidence="2">The sequence shown here is derived from an EMBL/GenBank/DDBJ whole genome shotgun (WGS) entry which is preliminary data.</text>
</comment>
<dbReference type="AlphaFoldDB" id="A0AA42CFU3"/>
<dbReference type="EMBL" id="JAPDNT010000001">
    <property type="protein sequence ID" value="MCW3473357.1"/>
    <property type="molecule type" value="Genomic_DNA"/>
</dbReference>
<feature type="transmembrane region" description="Helical" evidence="1">
    <location>
        <begin position="54"/>
        <end position="74"/>
    </location>
</feature>
<evidence type="ECO:0000313" key="3">
    <source>
        <dbReference type="Proteomes" id="UP001165679"/>
    </source>
</evidence>
<dbReference type="Proteomes" id="UP001165679">
    <property type="component" value="Unassembled WGS sequence"/>
</dbReference>
<feature type="transmembrane region" description="Helical" evidence="1">
    <location>
        <begin position="80"/>
        <end position="99"/>
    </location>
</feature>
<evidence type="ECO:0000313" key="2">
    <source>
        <dbReference type="EMBL" id="MCW3473357.1"/>
    </source>
</evidence>
<name>A0AA42CFU3_9PROT</name>
<proteinExistence type="predicted"/>
<keyword evidence="1" id="KW-0472">Membrane</keyword>
<keyword evidence="1" id="KW-1133">Transmembrane helix</keyword>
<keyword evidence="1" id="KW-0812">Transmembrane</keyword>
<evidence type="ECO:0000256" key="1">
    <source>
        <dbReference type="SAM" id="Phobius"/>
    </source>
</evidence>
<sequence length="120" mass="13330">MTDRASPPWWQVALTCRCPRCGEGRLFRGVLTVNERCGVCGLDLREHDAGDGPAVLVIFLLATMVVAAAFWVEFRFSPPLWVHAVLWPVVTVPLALAMMRPLKAALVALQYRHRSSEMGV</sequence>
<protein>
    <submittedName>
        <fullName evidence="2">DUF983 domain-containing protein</fullName>
    </submittedName>
</protein>
<dbReference type="Pfam" id="PF06170">
    <property type="entry name" value="DUF983"/>
    <property type="match status" value="1"/>
</dbReference>
<reference evidence="2" key="2">
    <citation type="submission" date="2022-10" db="EMBL/GenBank/DDBJ databases">
        <authorList>
            <person name="Trinh H.N."/>
        </authorList>
    </citation>
    <scope>NUCLEOTIDE SEQUENCE</scope>
    <source>
        <strain evidence="2">RN2-1</strain>
    </source>
</reference>
<reference evidence="2" key="1">
    <citation type="submission" date="2022-09" db="EMBL/GenBank/DDBJ databases">
        <title>Rhodovastum sp. nov. RN2-1 isolated from soil in Seongnam, South Korea.</title>
        <authorList>
            <person name="Le N.T."/>
        </authorList>
    </citation>
    <scope>NUCLEOTIDE SEQUENCE</scope>
    <source>
        <strain evidence="2">RN2-1</strain>
    </source>
</reference>
<organism evidence="2 3">
    <name type="scientific">Limobrevibacterium gyesilva</name>
    <dbReference type="NCBI Taxonomy" id="2991712"/>
    <lineage>
        <taxon>Bacteria</taxon>
        <taxon>Pseudomonadati</taxon>
        <taxon>Pseudomonadota</taxon>
        <taxon>Alphaproteobacteria</taxon>
        <taxon>Acetobacterales</taxon>
        <taxon>Acetobacteraceae</taxon>
        <taxon>Limobrevibacterium</taxon>
    </lineage>
</organism>
<keyword evidence="3" id="KW-1185">Reference proteome</keyword>